<evidence type="ECO:0000313" key="2">
    <source>
        <dbReference type="Proteomes" id="UP000249402"/>
    </source>
</evidence>
<dbReference type="AlphaFoldDB" id="A0A395GNR7"/>
<proteinExistence type="predicted"/>
<protein>
    <submittedName>
        <fullName evidence="1">Uncharacterized protein</fullName>
    </submittedName>
</protein>
<gene>
    <name evidence="1" type="ORF">BO80DRAFT_200247</name>
</gene>
<name>A0A395GNR7_9EURO</name>
<dbReference type="Proteomes" id="UP000249402">
    <property type="component" value="Unassembled WGS sequence"/>
</dbReference>
<dbReference type="GeneID" id="37219063"/>
<dbReference type="EMBL" id="KZ824467">
    <property type="protein sequence ID" value="RAK97024.1"/>
    <property type="molecule type" value="Genomic_DNA"/>
</dbReference>
<keyword evidence="2" id="KW-1185">Reference proteome</keyword>
<reference evidence="1 2" key="1">
    <citation type="submission" date="2018-02" db="EMBL/GenBank/DDBJ databases">
        <title>The genomes of Aspergillus section Nigri reveals drivers in fungal speciation.</title>
        <authorList>
            <consortium name="DOE Joint Genome Institute"/>
            <person name="Vesth T.C."/>
            <person name="Nybo J."/>
            <person name="Theobald S."/>
            <person name="Brandl J."/>
            <person name="Frisvad J.C."/>
            <person name="Nielsen K.F."/>
            <person name="Lyhne E.K."/>
            <person name="Kogle M.E."/>
            <person name="Kuo A."/>
            <person name="Riley R."/>
            <person name="Clum A."/>
            <person name="Nolan M."/>
            <person name="Lipzen A."/>
            <person name="Salamov A."/>
            <person name="Henrissat B."/>
            <person name="Wiebenga A."/>
            <person name="De vries R.P."/>
            <person name="Grigoriev I.V."/>
            <person name="Mortensen U.H."/>
            <person name="Andersen M.R."/>
            <person name="Baker S.E."/>
        </authorList>
    </citation>
    <scope>NUCLEOTIDE SEQUENCE [LARGE SCALE GENOMIC DNA]</scope>
    <source>
        <strain evidence="1 2">CBS 121593</strain>
    </source>
</reference>
<organism evidence="1 2">
    <name type="scientific">Aspergillus ibericus CBS 121593</name>
    <dbReference type="NCBI Taxonomy" id="1448316"/>
    <lineage>
        <taxon>Eukaryota</taxon>
        <taxon>Fungi</taxon>
        <taxon>Dikarya</taxon>
        <taxon>Ascomycota</taxon>
        <taxon>Pezizomycotina</taxon>
        <taxon>Eurotiomycetes</taxon>
        <taxon>Eurotiomycetidae</taxon>
        <taxon>Eurotiales</taxon>
        <taxon>Aspergillaceae</taxon>
        <taxon>Aspergillus</taxon>
        <taxon>Aspergillus subgen. Circumdati</taxon>
    </lineage>
</organism>
<evidence type="ECO:0000313" key="1">
    <source>
        <dbReference type="EMBL" id="RAK97024.1"/>
    </source>
</evidence>
<accession>A0A395GNR7</accession>
<dbReference type="RefSeq" id="XP_025571352.1">
    <property type="nucleotide sequence ID" value="XM_025714198.1"/>
</dbReference>
<dbReference type="VEuPathDB" id="FungiDB:BO80DRAFT_200247"/>
<sequence>MRRRWRGCFVLWSGGHWLHWLPLHSTTVTFYLCAYSVYLVFSIIGQSFNAGIDWTSKMNKSISRIGWRDSIKNLIDQRDKEIDKRRKMLAKKTNSKDAIAHYPNSVQTRYSAYFNSLSS</sequence>